<dbReference type="AlphaFoldDB" id="S8FL22"/>
<sequence>MLPNSGRNKAPDAAAAVDAVGALPLSVDKLRDLISGLNMLAEQQEDDELWASVDGVPAGVHEKKHEVPLANAHGNSSSPRKPLPREFPAASSPRVRADVHCPATPSSNPGGWTYPSDSKGTTTPPGPVSGGGGVSGGGNSGDGKGSGGGGGGGGGNGGGGNGGGGNGCGGGIPPCGNCGVGVEGLGTGTRYYCIVRGRAVSVFVGWTNASPLVTGVPNAIFQRYATFALALSAFQDAAERGQVHIVL</sequence>
<accession>S8FL22</accession>
<evidence type="ECO:0000313" key="4">
    <source>
        <dbReference type="Proteomes" id="UP000015241"/>
    </source>
</evidence>
<dbReference type="SUPFAM" id="SSF55658">
    <property type="entry name" value="L9 N-domain-like"/>
    <property type="match status" value="1"/>
</dbReference>
<dbReference type="OrthoDB" id="2804415at2759"/>
<feature type="compositionally biased region" description="Polar residues" evidence="1">
    <location>
        <begin position="104"/>
        <end position="123"/>
    </location>
</feature>
<dbReference type="InterPro" id="IPR037056">
    <property type="entry name" value="RNase_H1_N_sf"/>
</dbReference>
<gene>
    <name evidence="3" type="ORF">FOMPIDRAFT_1048081</name>
</gene>
<name>S8FL22_FOMSC</name>
<dbReference type="EMBL" id="KE504137">
    <property type="protein sequence ID" value="EPT02066.1"/>
    <property type="molecule type" value="Genomic_DNA"/>
</dbReference>
<dbReference type="Proteomes" id="UP000015241">
    <property type="component" value="Unassembled WGS sequence"/>
</dbReference>
<evidence type="ECO:0000259" key="2">
    <source>
        <dbReference type="Pfam" id="PF01693"/>
    </source>
</evidence>
<evidence type="ECO:0000313" key="3">
    <source>
        <dbReference type="EMBL" id="EPT02066.1"/>
    </source>
</evidence>
<dbReference type="STRING" id="743788.S8FL22"/>
<dbReference type="eggNOG" id="ENOG502R215">
    <property type="taxonomic scope" value="Eukaryota"/>
</dbReference>
<evidence type="ECO:0000256" key="1">
    <source>
        <dbReference type="SAM" id="MobiDB-lite"/>
    </source>
</evidence>
<dbReference type="Pfam" id="PF01693">
    <property type="entry name" value="Cauli_VI"/>
    <property type="match status" value="1"/>
</dbReference>
<dbReference type="InterPro" id="IPR009027">
    <property type="entry name" value="Ribosomal_bL9/RNase_H1_N"/>
</dbReference>
<feature type="compositionally biased region" description="Gly residues" evidence="1">
    <location>
        <begin position="128"/>
        <end position="149"/>
    </location>
</feature>
<organism evidence="3 4">
    <name type="scientific">Fomitopsis schrenkii</name>
    <name type="common">Brown rot fungus</name>
    <dbReference type="NCBI Taxonomy" id="2126942"/>
    <lineage>
        <taxon>Eukaryota</taxon>
        <taxon>Fungi</taxon>
        <taxon>Dikarya</taxon>
        <taxon>Basidiomycota</taxon>
        <taxon>Agaricomycotina</taxon>
        <taxon>Agaricomycetes</taxon>
        <taxon>Polyporales</taxon>
        <taxon>Fomitopsis</taxon>
    </lineage>
</organism>
<reference evidence="3 4" key="1">
    <citation type="journal article" date="2012" name="Science">
        <title>The Paleozoic origin of enzymatic lignin decomposition reconstructed from 31 fungal genomes.</title>
        <authorList>
            <person name="Floudas D."/>
            <person name="Binder M."/>
            <person name="Riley R."/>
            <person name="Barry K."/>
            <person name="Blanchette R.A."/>
            <person name="Henrissat B."/>
            <person name="Martinez A.T."/>
            <person name="Otillar R."/>
            <person name="Spatafora J.W."/>
            <person name="Yadav J.S."/>
            <person name="Aerts A."/>
            <person name="Benoit I."/>
            <person name="Boyd A."/>
            <person name="Carlson A."/>
            <person name="Copeland A."/>
            <person name="Coutinho P.M."/>
            <person name="de Vries R.P."/>
            <person name="Ferreira P."/>
            <person name="Findley K."/>
            <person name="Foster B."/>
            <person name="Gaskell J."/>
            <person name="Glotzer D."/>
            <person name="Gorecki P."/>
            <person name="Heitman J."/>
            <person name="Hesse C."/>
            <person name="Hori C."/>
            <person name="Igarashi K."/>
            <person name="Jurgens J.A."/>
            <person name="Kallen N."/>
            <person name="Kersten P."/>
            <person name="Kohler A."/>
            <person name="Kuees U."/>
            <person name="Kumar T.K.A."/>
            <person name="Kuo A."/>
            <person name="LaButti K."/>
            <person name="Larrondo L.F."/>
            <person name="Lindquist E."/>
            <person name="Ling A."/>
            <person name="Lombard V."/>
            <person name="Lucas S."/>
            <person name="Lundell T."/>
            <person name="Martin R."/>
            <person name="McLaughlin D.J."/>
            <person name="Morgenstern I."/>
            <person name="Morin E."/>
            <person name="Murat C."/>
            <person name="Nagy L.G."/>
            <person name="Nolan M."/>
            <person name="Ohm R.A."/>
            <person name="Patyshakuliyeva A."/>
            <person name="Rokas A."/>
            <person name="Ruiz-Duenas F.J."/>
            <person name="Sabat G."/>
            <person name="Salamov A."/>
            <person name="Samejima M."/>
            <person name="Schmutz J."/>
            <person name="Slot J.C."/>
            <person name="St John F."/>
            <person name="Stenlid J."/>
            <person name="Sun H."/>
            <person name="Sun S."/>
            <person name="Syed K."/>
            <person name="Tsang A."/>
            <person name="Wiebenga A."/>
            <person name="Young D."/>
            <person name="Pisabarro A."/>
            <person name="Eastwood D.C."/>
            <person name="Martin F."/>
            <person name="Cullen D."/>
            <person name="Grigoriev I.V."/>
            <person name="Hibbett D.S."/>
        </authorList>
    </citation>
    <scope>NUCLEOTIDE SEQUENCE</scope>
    <source>
        <strain evidence="4">FP-58527</strain>
    </source>
</reference>
<feature type="domain" description="Ribonuclease H1 N-terminal" evidence="2">
    <location>
        <begin position="190"/>
        <end position="230"/>
    </location>
</feature>
<dbReference type="InterPro" id="IPR011320">
    <property type="entry name" value="RNase_H1_N"/>
</dbReference>
<keyword evidence="4" id="KW-1185">Reference proteome</keyword>
<dbReference type="HOGENOM" id="CLU_1348958_0_0_1"/>
<proteinExistence type="predicted"/>
<dbReference type="InParanoid" id="S8FL22"/>
<dbReference type="Gene3D" id="3.40.970.10">
    <property type="entry name" value="Ribonuclease H1, N-terminal domain"/>
    <property type="match status" value="1"/>
</dbReference>
<protein>
    <recommendedName>
        <fullName evidence="2">Ribonuclease H1 N-terminal domain-containing protein</fullName>
    </recommendedName>
</protein>
<feature type="region of interest" description="Disordered" evidence="1">
    <location>
        <begin position="67"/>
        <end position="149"/>
    </location>
</feature>